<reference evidence="4" key="3">
    <citation type="journal article" date="2017" name="Nature">
        <title>Genome sequence of the progenitor of the wheat D genome Aegilops tauschii.</title>
        <authorList>
            <person name="Luo M.C."/>
            <person name="Gu Y.Q."/>
            <person name="Puiu D."/>
            <person name="Wang H."/>
            <person name="Twardziok S.O."/>
            <person name="Deal K.R."/>
            <person name="Huo N."/>
            <person name="Zhu T."/>
            <person name="Wang L."/>
            <person name="Wang Y."/>
            <person name="McGuire P.E."/>
            <person name="Liu S."/>
            <person name="Long H."/>
            <person name="Ramasamy R.K."/>
            <person name="Rodriguez J.C."/>
            <person name="Van S.L."/>
            <person name="Yuan L."/>
            <person name="Wang Z."/>
            <person name="Xia Z."/>
            <person name="Xiao L."/>
            <person name="Anderson O.D."/>
            <person name="Ouyang S."/>
            <person name="Liang Y."/>
            <person name="Zimin A.V."/>
            <person name="Pertea G."/>
            <person name="Qi P."/>
            <person name="Bennetzen J.L."/>
            <person name="Dai X."/>
            <person name="Dawson M.W."/>
            <person name="Muller H.G."/>
            <person name="Kugler K."/>
            <person name="Rivarola-Duarte L."/>
            <person name="Spannagl M."/>
            <person name="Mayer K.F.X."/>
            <person name="Lu F.H."/>
            <person name="Bevan M.W."/>
            <person name="Leroy P."/>
            <person name="Li P."/>
            <person name="You F.M."/>
            <person name="Sun Q."/>
            <person name="Liu Z."/>
            <person name="Lyons E."/>
            <person name="Wicker T."/>
            <person name="Salzberg S.L."/>
            <person name="Devos K.M."/>
            <person name="Dvorak J."/>
        </authorList>
    </citation>
    <scope>NUCLEOTIDE SEQUENCE [LARGE SCALE GENOMIC DNA]</scope>
    <source>
        <strain evidence="4">cv. AL8/78</strain>
    </source>
</reference>
<dbReference type="GO" id="GO:0005524">
    <property type="term" value="F:ATP binding"/>
    <property type="evidence" value="ECO:0007669"/>
    <property type="project" value="UniProtKB-KW"/>
</dbReference>
<dbReference type="PANTHER" id="PTHR27005">
    <property type="entry name" value="WALL-ASSOCIATED RECEPTOR KINASE-LIKE 21"/>
    <property type="match status" value="1"/>
</dbReference>
<evidence type="ECO:0000313" key="5">
    <source>
        <dbReference type="Proteomes" id="UP000015105"/>
    </source>
</evidence>
<dbReference type="Gramene" id="AET4Gv20084000.1">
    <property type="protein sequence ID" value="AET4Gv20084000.1"/>
    <property type="gene ID" value="AET4Gv20084000"/>
</dbReference>
<reference evidence="4" key="5">
    <citation type="journal article" date="2021" name="G3 (Bethesda)">
        <title>Aegilops tauschii genome assembly Aet v5.0 features greater sequence contiguity and improved annotation.</title>
        <authorList>
            <person name="Wang L."/>
            <person name="Zhu T."/>
            <person name="Rodriguez J.C."/>
            <person name="Deal K.R."/>
            <person name="Dubcovsky J."/>
            <person name="McGuire P.E."/>
            <person name="Lux T."/>
            <person name="Spannagl M."/>
            <person name="Mayer K.F.X."/>
            <person name="Baldrich P."/>
            <person name="Meyers B.C."/>
            <person name="Huo N."/>
            <person name="Gu Y.Q."/>
            <person name="Zhou H."/>
            <person name="Devos K.M."/>
            <person name="Bennetzen J.L."/>
            <person name="Unver T."/>
            <person name="Budak H."/>
            <person name="Gulick P.J."/>
            <person name="Galiba G."/>
            <person name="Kalapos B."/>
            <person name="Nelson D.R."/>
            <person name="Li P."/>
            <person name="You F.M."/>
            <person name="Luo M.C."/>
            <person name="Dvorak J."/>
        </authorList>
    </citation>
    <scope>NUCLEOTIDE SEQUENCE [LARGE SCALE GENOMIC DNA]</scope>
    <source>
        <strain evidence="4">cv. AL8/78</strain>
    </source>
</reference>
<dbReference type="EnsemblPlants" id="AET4Gv20084000.4">
    <property type="protein sequence ID" value="AET4Gv20084000.4"/>
    <property type="gene ID" value="AET4Gv20084000"/>
</dbReference>
<reference evidence="5" key="2">
    <citation type="journal article" date="2017" name="Nat. Plants">
        <title>The Aegilops tauschii genome reveals multiple impacts of transposons.</title>
        <authorList>
            <person name="Zhao G."/>
            <person name="Zou C."/>
            <person name="Li K."/>
            <person name="Wang K."/>
            <person name="Li T."/>
            <person name="Gao L."/>
            <person name="Zhang X."/>
            <person name="Wang H."/>
            <person name="Yang Z."/>
            <person name="Liu X."/>
            <person name="Jiang W."/>
            <person name="Mao L."/>
            <person name="Kong X."/>
            <person name="Jiao Y."/>
            <person name="Jia J."/>
        </authorList>
    </citation>
    <scope>NUCLEOTIDE SEQUENCE [LARGE SCALE GENOMIC DNA]</scope>
    <source>
        <strain evidence="5">cv. AL8/78</strain>
    </source>
</reference>
<feature type="domain" description="Protein kinase" evidence="3">
    <location>
        <begin position="1"/>
        <end position="141"/>
    </location>
</feature>
<reference evidence="5" key="1">
    <citation type="journal article" date="2014" name="Science">
        <title>Ancient hybridizations among the ancestral genomes of bread wheat.</title>
        <authorList>
            <consortium name="International Wheat Genome Sequencing Consortium,"/>
            <person name="Marcussen T."/>
            <person name="Sandve S.R."/>
            <person name="Heier L."/>
            <person name="Spannagl M."/>
            <person name="Pfeifer M."/>
            <person name="Jakobsen K.S."/>
            <person name="Wulff B.B."/>
            <person name="Steuernagel B."/>
            <person name="Mayer K.F."/>
            <person name="Olsen O.A."/>
        </authorList>
    </citation>
    <scope>NUCLEOTIDE SEQUENCE [LARGE SCALE GENOMIC DNA]</scope>
    <source>
        <strain evidence="5">cv. AL8/78</strain>
    </source>
</reference>
<protein>
    <recommendedName>
        <fullName evidence="3">Protein kinase domain-containing protein</fullName>
    </recommendedName>
</protein>
<dbReference type="Proteomes" id="UP000015105">
    <property type="component" value="Chromosome 4D"/>
</dbReference>
<dbReference type="InterPro" id="IPR001245">
    <property type="entry name" value="Ser-Thr/Tyr_kinase_cat_dom"/>
</dbReference>
<keyword evidence="2" id="KW-0067">ATP-binding</keyword>
<proteinExistence type="predicted"/>
<keyword evidence="5" id="KW-1185">Reference proteome</keyword>
<dbReference type="SUPFAM" id="SSF56112">
    <property type="entry name" value="Protein kinase-like (PK-like)"/>
    <property type="match status" value="1"/>
</dbReference>
<organism evidence="4 5">
    <name type="scientific">Aegilops tauschii subsp. strangulata</name>
    <name type="common">Goatgrass</name>
    <dbReference type="NCBI Taxonomy" id="200361"/>
    <lineage>
        <taxon>Eukaryota</taxon>
        <taxon>Viridiplantae</taxon>
        <taxon>Streptophyta</taxon>
        <taxon>Embryophyta</taxon>
        <taxon>Tracheophyta</taxon>
        <taxon>Spermatophyta</taxon>
        <taxon>Magnoliopsida</taxon>
        <taxon>Liliopsida</taxon>
        <taxon>Poales</taxon>
        <taxon>Poaceae</taxon>
        <taxon>BOP clade</taxon>
        <taxon>Pooideae</taxon>
        <taxon>Triticodae</taxon>
        <taxon>Triticeae</taxon>
        <taxon>Triticinae</taxon>
        <taxon>Aegilops</taxon>
    </lineage>
</organism>
<dbReference type="InterPro" id="IPR011009">
    <property type="entry name" value="Kinase-like_dom_sf"/>
</dbReference>
<dbReference type="PROSITE" id="PS50011">
    <property type="entry name" value="PROTEIN_KINASE_DOM"/>
    <property type="match status" value="1"/>
</dbReference>
<dbReference type="Gramene" id="AET4Gv20084000.4">
    <property type="protein sequence ID" value="AET4Gv20084000.4"/>
    <property type="gene ID" value="AET4Gv20084000"/>
</dbReference>
<dbReference type="PANTHER" id="PTHR27005:SF283">
    <property type="entry name" value="OS02G0633066 PROTEIN"/>
    <property type="match status" value="1"/>
</dbReference>
<dbReference type="GO" id="GO:0007166">
    <property type="term" value="P:cell surface receptor signaling pathway"/>
    <property type="evidence" value="ECO:0007669"/>
    <property type="project" value="InterPro"/>
</dbReference>
<dbReference type="EnsemblPlants" id="AET4Gv20084000.1">
    <property type="protein sequence ID" value="AET4Gv20084000.1"/>
    <property type="gene ID" value="AET4Gv20084000"/>
</dbReference>
<dbReference type="AlphaFoldDB" id="A0A453H6K6"/>
<dbReference type="Pfam" id="PF07714">
    <property type="entry name" value="PK_Tyr_Ser-Thr"/>
    <property type="match status" value="1"/>
</dbReference>
<name>A0A453H6K6_AEGTS</name>
<evidence type="ECO:0000259" key="3">
    <source>
        <dbReference type="PROSITE" id="PS50011"/>
    </source>
</evidence>
<dbReference type="GO" id="GO:0004674">
    <property type="term" value="F:protein serine/threonine kinase activity"/>
    <property type="evidence" value="ECO:0007669"/>
    <property type="project" value="TreeGrafter"/>
</dbReference>
<reference evidence="4" key="4">
    <citation type="submission" date="2019-03" db="UniProtKB">
        <authorList>
            <consortium name="EnsemblPlants"/>
        </authorList>
    </citation>
    <scope>IDENTIFICATION</scope>
</reference>
<keyword evidence="1" id="KW-0547">Nucleotide-binding</keyword>
<dbReference type="Gene3D" id="1.10.510.10">
    <property type="entry name" value="Transferase(Phosphotransferase) domain 1"/>
    <property type="match status" value="1"/>
</dbReference>
<dbReference type="InterPro" id="IPR000719">
    <property type="entry name" value="Prot_kinase_dom"/>
</dbReference>
<accession>A0A453H6K6</accession>
<evidence type="ECO:0000313" key="4">
    <source>
        <dbReference type="EnsemblPlants" id="AET4Gv20084000.1"/>
    </source>
</evidence>
<dbReference type="InterPro" id="IPR045274">
    <property type="entry name" value="WAK-like"/>
</dbReference>
<evidence type="ECO:0000256" key="1">
    <source>
        <dbReference type="ARBA" id="ARBA00022741"/>
    </source>
</evidence>
<evidence type="ECO:0000256" key="2">
    <source>
        <dbReference type="ARBA" id="ARBA00022840"/>
    </source>
</evidence>
<sequence>MDRSFATKVSDFGASRSLSLDETHVVTIVQGTFGYLDPEYYHTGQLTEKSDVYSFGVILVELFTRRKPIFINDLGAKQNLSHYFVEGLQEGDIMEIMDHQVVNEANQEEIDDICSLAEACLRLKGRDRPTMKEVDMRLQFMRTKRLRKCKILPANDEEIEPFLCPKVGNSDAPANVANAGNSKSKGTSSCYSLEQELSSLVTWPR</sequence>
<dbReference type="Gramene" id="AET4Gv20084000.3">
    <property type="protein sequence ID" value="AET4Gv20084000.3"/>
    <property type="gene ID" value="AET4Gv20084000"/>
</dbReference>
<dbReference type="EnsemblPlants" id="AET4Gv20084000.3">
    <property type="protein sequence ID" value="AET4Gv20084000.3"/>
    <property type="gene ID" value="AET4Gv20084000"/>
</dbReference>
<dbReference type="GO" id="GO:0005886">
    <property type="term" value="C:plasma membrane"/>
    <property type="evidence" value="ECO:0007669"/>
    <property type="project" value="TreeGrafter"/>
</dbReference>